<reference evidence="2" key="1">
    <citation type="submission" date="2022-11" db="UniProtKB">
        <authorList>
            <consortium name="WormBaseParasite"/>
        </authorList>
    </citation>
    <scope>IDENTIFICATION</scope>
</reference>
<protein>
    <submittedName>
        <fullName evidence="2">C2H2-type domain-containing protein</fullName>
    </submittedName>
</protein>
<dbReference type="WBParaSite" id="PS1159_v2.g5441.t1">
    <property type="protein sequence ID" value="PS1159_v2.g5441.t1"/>
    <property type="gene ID" value="PS1159_v2.g5441"/>
</dbReference>
<dbReference type="Proteomes" id="UP000887580">
    <property type="component" value="Unplaced"/>
</dbReference>
<accession>A0AC35GIQ8</accession>
<proteinExistence type="predicted"/>
<evidence type="ECO:0000313" key="2">
    <source>
        <dbReference type="WBParaSite" id="PS1159_v2.g5441.t1"/>
    </source>
</evidence>
<evidence type="ECO:0000313" key="1">
    <source>
        <dbReference type="Proteomes" id="UP000887580"/>
    </source>
</evidence>
<sequence>MKLLFLLRSWSSVSTPSTSPRGSTDSGISSSGVPEELSPQALNKADSPITRTATIGEEEITTTKIPPTSSSSSLFQPSPAMFLSTQSLAGLGMVAAAMAAANAEKLKTSIENSNNTFLTEQLLSRSSPIEIPTKSEILHEENNTHHGRKSGGKAEKVMHSCPHCNFTTVMSQHMKSHLEAHERHQGQMYQCDICQMQFSQKANMHRHRMRHSGVKPYECRFCFKKFFRKDQMQEHSMTHIKTGDDFDCPVAGCTQQFSQHSALRTHLEDQHIISATQQASCKRCSLLFSNSRRLLLHYQTKHDEADASLKRSFKDETNAFTSLANLDLNAAMQLLTGNNNSNNVTSPLSEKQPPPKKRRINSKKGISNQLSAPMSLSVSPQTLSTTTTPPPPTSASTTPKGLSTPVFNSIASFTEEFLPLDMSNKRSSDSTRIESPIQSSNVVSVVQSPKKSLTPDIENDDVVVDVCGTEFDKEIKTEKSSTSPKLPKAESLDYERVIANGYKFGMRPEFLPLMNGAFNPFFLTSKPDQLLWNHDSNVSTTITSLPSSLLCSNSNNININGNEEVSTSTTHSPSDRSSTGSIDKEPLECGHCGIVFNDRTLHLLHKGLHSAQDPWKCNLCGAMCYDKYVFTSHMISSDHA</sequence>
<organism evidence="1 2">
    <name type="scientific">Panagrolaimus sp. PS1159</name>
    <dbReference type="NCBI Taxonomy" id="55785"/>
    <lineage>
        <taxon>Eukaryota</taxon>
        <taxon>Metazoa</taxon>
        <taxon>Ecdysozoa</taxon>
        <taxon>Nematoda</taxon>
        <taxon>Chromadorea</taxon>
        <taxon>Rhabditida</taxon>
        <taxon>Tylenchina</taxon>
        <taxon>Panagrolaimomorpha</taxon>
        <taxon>Panagrolaimoidea</taxon>
        <taxon>Panagrolaimidae</taxon>
        <taxon>Panagrolaimus</taxon>
    </lineage>
</organism>
<name>A0AC35GIQ8_9BILA</name>